<evidence type="ECO:0000313" key="3">
    <source>
        <dbReference type="EMBL" id="AKQ46649.1"/>
    </source>
</evidence>
<sequence length="167" mass="18904">MKHLFCMLLIAAGCTSNLFAQTSKDKQAVQTQIEAMLHSWNQHQFSDMDTYTTPDVDWVNIVGMRWKGRKEVQYAHEAFHKTMFKDVPVDLKSTDIRFITKDVAVAHIITHYGEFTTPGGNKMGNTDDIATLVYVKKKGKWLLTAGENVSVSEGAKQHDPVNEMRAK</sequence>
<proteinExistence type="predicted"/>
<dbReference type="KEGG" id="ruf:TH63_15100"/>
<dbReference type="SUPFAM" id="SSF54427">
    <property type="entry name" value="NTF2-like"/>
    <property type="match status" value="1"/>
</dbReference>
<protein>
    <recommendedName>
        <fullName evidence="2">SnoaL-like domain-containing protein</fullName>
    </recommendedName>
</protein>
<dbReference type="NCBIfam" id="TIGR02246">
    <property type="entry name" value="SgcJ/EcaC family oxidoreductase"/>
    <property type="match status" value="1"/>
</dbReference>
<accession>A0A0H4VS99</accession>
<dbReference type="Gene3D" id="3.10.450.50">
    <property type="match status" value="1"/>
</dbReference>
<name>A0A0H4VS99_9BACT</name>
<feature type="signal peptide" evidence="1">
    <location>
        <begin position="1"/>
        <end position="20"/>
    </location>
</feature>
<keyword evidence="1" id="KW-0732">Signal</keyword>
<dbReference type="RefSeq" id="WP_048921671.1">
    <property type="nucleotide sequence ID" value="NZ_CP010777.1"/>
</dbReference>
<dbReference type="PATRIC" id="fig|1379910.4.peg.3293"/>
<evidence type="ECO:0000313" key="4">
    <source>
        <dbReference type="Proteomes" id="UP000036458"/>
    </source>
</evidence>
<reference evidence="3 4" key="1">
    <citation type="submission" date="2015-01" db="EMBL/GenBank/DDBJ databases">
        <title>Rufibacter sp./DG31D/ whole genome sequencing.</title>
        <authorList>
            <person name="Kim M.K."/>
            <person name="Srinivasan S."/>
            <person name="Lee J.-J."/>
        </authorList>
    </citation>
    <scope>NUCLEOTIDE SEQUENCE [LARGE SCALE GENOMIC DNA]</scope>
    <source>
        <strain evidence="3 4">DG31D</strain>
    </source>
</reference>
<dbReference type="Proteomes" id="UP000036458">
    <property type="component" value="Chromosome"/>
</dbReference>
<dbReference type="InterPro" id="IPR011944">
    <property type="entry name" value="Steroid_delta5-4_isomerase"/>
</dbReference>
<keyword evidence="4" id="KW-1185">Reference proteome</keyword>
<dbReference type="OrthoDB" id="582586at2"/>
<dbReference type="Pfam" id="PF12680">
    <property type="entry name" value="SnoaL_2"/>
    <property type="match status" value="1"/>
</dbReference>
<evidence type="ECO:0000256" key="1">
    <source>
        <dbReference type="SAM" id="SignalP"/>
    </source>
</evidence>
<dbReference type="EMBL" id="CP010777">
    <property type="protein sequence ID" value="AKQ46649.1"/>
    <property type="molecule type" value="Genomic_DNA"/>
</dbReference>
<gene>
    <name evidence="3" type="ORF">TH63_15100</name>
</gene>
<organism evidence="3 4">
    <name type="scientific">Rufibacter radiotolerans</name>
    <dbReference type="NCBI Taxonomy" id="1379910"/>
    <lineage>
        <taxon>Bacteria</taxon>
        <taxon>Pseudomonadati</taxon>
        <taxon>Bacteroidota</taxon>
        <taxon>Cytophagia</taxon>
        <taxon>Cytophagales</taxon>
        <taxon>Hymenobacteraceae</taxon>
        <taxon>Rufibacter</taxon>
    </lineage>
</organism>
<dbReference type="InterPro" id="IPR037401">
    <property type="entry name" value="SnoaL-like"/>
</dbReference>
<dbReference type="AlphaFoldDB" id="A0A0H4VS99"/>
<feature type="chain" id="PRO_5005212102" description="SnoaL-like domain-containing protein" evidence="1">
    <location>
        <begin position="21"/>
        <end position="167"/>
    </location>
</feature>
<feature type="domain" description="SnoaL-like" evidence="2">
    <location>
        <begin position="33"/>
        <end position="141"/>
    </location>
</feature>
<dbReference type="InterPro" id="IPR032710">
    <property type="entry name" value="NTF2-like_dom_sf"/>
</dbReference>
<evidence type="ECO:0000259" key="2">
    <source>
        <dbReference type="Pfam" id="PF12680"/>
    </source>
</evidence>